<protein>
    <submittedName>
        <fullName evidence="2">Ankyrin repeats (3 copies)</fullName>
    </submittedName>
</protein>
<dbReference type="SUPFAM" id="SSF48403">
    <property type="entry name" value="Ankyrin repeat"/>
    <property type="match status" value="2"/>
</dbReference>
<proteinExistence type="predicted"/>
<feature type="compositionally biased region" description="Low complexity" evidence="1">
    <location>
        <begin position="1205"/>
        <end position="1231"/>
    </location>
</feature>
<dbReference type="EMBL" id="UGOG01000001">
    <property type="protein sequence ID" value="STX61782.1"/>
    <property type="molecule type" value="Genomic_DNA"/>
</dbReference>
<dbReference type="Proteomes" id="UP000254040">
    <property type="component" value="Unassembled WGS sequence"/>
</dbReference>
<dbReference type="InterPro" id="IPR036770">
    <property type="entry name" value="Ankyrin_rpt-contain_sf"/>
</dbReference>
<sequence>MPDNFTQAIIESAQDAQSTHNKVTSNAAAMLAIRLASRYLLQKADTEALAQPASSTTAASSSSAASSSVVVPTSEMTIEMTGNSKAQERMSRVRKRYEGRVKLSFLEAPTKAWLAATLGSRTLSKELDRVTLVEEQNGQPVSTEWYLPLPEVYAVVLSALIDLDEKRWPVPPRSTAKKERLLRLQEFDHINNALAKTTPRICPTGIRHAWLMALDGYEGKRLPLNAEDVLMQGLFDFMVREVLGKQMNISLPDGRDPVGEERATFNEHFQSLFLPWAYGTMPDIVVNAIKNAGGSDAARDFVLARFRTIGIAPDELMMQKINGYCSKTGLQSIPCNFIPILAALERHAKRQALALSSGSITATGLRPLAEDTLAWLQRVNLSSEALANAAHEKDPLSILYLVLRLHDTLYQYKDYKNLLDVCDMPEDNKNAWVNALHFHRQCLHNHDLSLTPLLDDTVMLEERLRAFERGFAMWRNGAYHDFISNYAANWFAASDNDRITDCASLFARLCDLYFRENTEGSNSIPAIRVPDAMLDEWIAKAGEDGILEVTPYQINRVLLHALCYPADTWSTLFQQCLPILLAFIRNRCNQKQNTAGDALSRDSWPEALLAQIECVAVAYSIGEILDPVLLTPGTITPESSLDIARLLAVSKDMPEAIVRKIVELPGFDPNATNRNRLTPFYLAAEYGNTGFAAALMGRGANYKVRYLWDNVTPLQVAIKNQHLPFLQWFLQALPEHERELLVAAIDYNGTTLLNHAAHNSASLKIILDCLPEAAREDIVMRTKFQGDTMLHEVARNNPKFLKDLLNYLPEAARTNAVKLKGIRDITILHLIAGTHLELLKEILDCLPEADRAGAVRECYSLCGSTLLHFAASKSTEILKQLLDFLPKSDRAKAVMNQNKNGNTVVHLAVGYPESLKQLLNFLPGTAVADTVKLKNIYEKNVLDLAVAYPESLEWLLNSLPETVVEDAMRAQNTNGNTVLCRAVAHLESLKLLLNYLPKKKVEDAVLAQYDYGKTVLHQAVAYPESFQLLLDYLPKATVAEAMKLKNRDGNTVLHLAARDPELLKMLLNYRPKATVAEVMTLKNLDGHTVLHVAAINSPDVLIQLLDYLPETVRAGAIVAQINGGYNLLHLVAEKRPDVLIQLLDYLPDPARASAIVAQNRIGETVLHLVSGYPESLRYLKAILEQAAQQKATQSDVGPIIPNQDAGAAQSSIASSSETGTSTLLGSHSLFSQGSVRPQDPDSPGEQSTLKR</sequence>
<dbReference type="PANTHER" id="PTHR24121">
    <property type="entry name" value="NO MECHANORECEPTOR POTENTIAL C, ISOFORM D-RELATED"/>
    <property type="match status" value="1"/>
</dbReference>
<gene>
    <name evidence="2" type="ORF">NCTC12239_00700</name>
</gene>
<name>A0A378JWB5_9GAMM</name>
<dbReference type="InterPro" id="IPR002110">
    <property type="entry name" value="Ankyrin_rpt"/>
</dbReference>
<dbReference type="AlphaFoldDB" id="A0A378JWB5"/>
<dbReference type="PANTHER" id="PTHR24121:SF23">
    <property type="entry name" value="NO MECHANORECEPTOR POTENTIAL C, ISOFORM H"/>
    <property type="match status" value="1"/>
</dbReference>
<evidence type="ECO:0000256" key="1">
    <source>
        <dbReference type="SAM" id="MobiDB-lite"/>
    </source>
</evidence>
<reference evidence="2 3" key="1">
    <citation type="submission" date="2018-06" db="EMBL/GenBank/DDBJ databases">
        <authorList>
            <consortium name="Pathogen Informatics"/>
            <person name="Doyle S."/>
        </authorList>
    </citation>
    <scope>NUCLEOTIDE SEQUENCE [LARGE SCALE GENOMIC DNA]</scope>
    <source>
        <strain evidence="2 3">NCTC12239</strain>
    </source>
</reference>
<accession>A0A378JWB5</accession>
<dbReference type="SMART" id="SM00248">
    <property type="entry name" value="ANK"/>
    <property type="match status" value="12"/>
</dbReference>
<feature type="region of interest" description="Disordered" evidence="1">
    <location>
        <begin position="1194"/>
        <end position="1251"/>
    </location>
</feature>
<dbReference type="Pfam" id="PF12796">
    <property type="entry name" value="Ank_2"/>
    <property type="match status" value="2"/>
</dbReference>
<organism evidence="2 3">
    <name type="scientific">Legionella moravica</name>
    <dbReference type="NCBI Taxonomy" id="39962"/>
    <lineage>
        <taxon>Bacteria</taxon>
        <taxon>Pseudomonadati</taxon>
        <taxon>Pseudomonadota</taxon>
        <taxon>Gammaproteobacteria</taxon>
        <taxon>Legionellales</taxon>
        <taxon>Legionellaceae</taxon>
        <taxon>Legionella</taxon>
    </lineage>
</organism>
<dbReference type="STRING" id="39962.Lmor_2748"/>
<evidence type="ECO:0000313" key="2">
    <source>
        <dbReference type="EMBL" id="STX61782.1"/>
    </source>
</evidence>
<dbReference type="RefSeq" id="WP_172463051.1">
    <property type="nucleotide sequence ID" value="NZ_UGOG01000001.1"/>
</dbReference>
<dbReference type="Gene3D" id="1.25.40.20">
    <property type="entry name" value="Ankyrin repeat-containing domain"/>
    <property type="match status" value="3"/>
</dbReference>
<evidence type="ECO:0000313" key="3">
    <source>
        <dbReference type="Proteomes" id="UP000254040"/>
    </source>
</evidence>